<protein>
    <submittedName>
        <fullName evidence="8">YicC family protein</fullName>
    </submittedName>
</protein>
<keyword evidence="2" id="KW-0540">Nuclease</keyword>
<evidence type="ECO:0000256" key="2">
    <source>
        <dbReference type="ARBA" id="ARBA00022722"/>
    </source>
</evidence>
<evidence type="ECO:0000259" key="7">
    <source>
        <dbReference type="Pfam" id="PF08340"/>
    </source>
</evidence>
<comment type="cofactor">
    <cofactor evidence="1">
        <name>a divalent metal cation</name>
        <dbReference type="ChEBI" id="CHEBI:60240"/>
    </cofactor>
</comment>
<evidence type="ECO:0000313" key="8">
    <source>
        <dbReference type="EMBL" id="MBS2098914.1"/>
    </source>
</evidence>
<accession>A0ABS5JVP4</accession>
<feature type="domain" description="Endoribonuclease YicC-like C-terminal" evidence="7">
    <location>
        <begin position="175"/>
        <end position="290"/>
    </location>
</feature>
<dbReference type="PANTHER" id="PTHR30636:SF3">
    <property type="entry name" value="UPF0701 PROTEIN YICC"/>
    <property type="match status" value="1"/>
</dbReference>
<evidence type="ECO:0000256" key="4">
    <source>
        <dbReference type="ARBA" id="ARBA00022801"/>
    </source>
</evidence>
<dbReference type="RefSeq" id="WP_212216158.1">
    <property type="nucleotide sequence ID" value="NZ_JAGUCO010000007.1"/>
</dbReference>
<evidence type="ECO:0000256" key="5">
    <source>
        <dbReference type="ARBA" id="ARBA00035648"/>
    </source>
</evidence>
<comment type="caution">
    <text evidence="8">The sequence shown here is derived from an EMBL/GenBank/DDBJ whole genome shotgun (WGS) entry which is preliminary data.</text>
</comment>
<dbReference type="InterPro" id="IPR013551">
    <property type="entry name" value="YicC-like_C"/>
</dbReference>
<dbReference type="InterPro" id="IPR013527">
    <property type="entry name" value="YicC-like_N"/>
</dbReference>
<reference evidence="8 9" key="1">
    <citation type="journal article" date="2015" name="Int. J. Syst. Evol. Microbiol.">
        <title>Carboxylicivirga linearis sp. nov., isolated from a sea cucumber culture pond.</title>
        <authorList>
            <person name="Wang F.Q."/>
            <person name="Zhou Y.X."/>
            <person name="Lin X.Z."/>
            <person name="Chen G.J."/>
            <person name="Du Z.J."/>
        </authorList>
    </citation>
    <scope>NUCLEOTIDE SEQUENCE [LARGE SCALE GENOMIC DNA]</scope>
    <source>
        <strain evidence="8 9">FB218</strain>
    </source>
</reference>
<evidence type="ECO:0000259" key="6">
    <source>
        <dbReference type="Pfam" id="PF03755"/>
    </source>
</evidence>
<dbReference type="Proteomes" id="UP000708576">
    <property type="component" value="Unassembled WGS sequence"/>
</dbReference>
<evidence type="ECO:0000256" key="3">
    <source>
        <dbReference type="ARBA" id="ARBA00022759"/>
    </source>
</evidence>
<dbReference type="Pfam" id="PF03755">
    <property type="entry name" value="YicC-like_N"/>
    <property type="match status" value="1"/>
</dbReference>
<evidence type="ECO:0000313" key="9">
    <source>
        <dbReference type="Proteomes" id="UP000708576"/>
    </source>
</evidence>
<sequence>MVHSMTGFGKGVCELPNKKISIEIKSLNSKQLDLNTRVPNLYREKEIEIRNKVGKKLVRGKVDVSFYVEAASSDKITKVNQQVIKDYYAQLKEVSTNLGLSENTDFLKVIMPLPDTVKVELAELDEQEWKAIAQAIDAAIDDITLFRQSEGKALEVDIRHRITTIDGLLQEVPKYETQRIDKIRNRIKENLEEIALQTQADENRFEQEIIFYLEKLDITEEKVRLSNHLKYFIETLESSDVVGKKLGFITQEIGREINTLGSKANDADLQKIVIRMKDELEKIKEQILNIL</sequence>
<proteinExistence type="inferred from homology"/>
<evidence type="ECO:0000256" key="1">
    <source>
        <dbReference type="ARBA" id="ARBA00001968"/>
    </source>
</evidence>
<organism evidence="8 9">
    <name type="scientific">Carboxylicivirga linearis</name>
    <dbReference type="NCBI Taxonomy" id="1628157"/>
    <lineage>
        <taxon>Bacteria</taxon>
        <taxon>Pseudomonadati</taxon>
        <taxon>Bacteroidota</taxon>
        <taxon>Bacteroidia</taxon>
        <taxon>Marinilabiliales</taxon>
        <taxon>Marinilabiliaceae</taxon>
        <taxon>Carboxylicivirga</taxon>
    </lineage>
</organism>
<comment type="similarity">
    <text evidence="5">Belongs to the YicC/YloC family.</text>
</comment>
<dbReference type="Pfam" id="PF08340">
    <property type="entry name" value="YicC-like_C"/>
    <property type="match status" value="1"/>
</dbReference>
<name>A0ABS5JVP4_9BACT</name>
<keyword evidence="3" id="KW-0255">Endonuclease</keyword>
<dbReference type="EMBL" id="JAGUCO010000007">
    <property type="protein sequence ID" value="MBS2098914.1"/>
    <property type="molecule type" value="Genomic_DNA"/>
</dbReference>
<gene>
    <name evidence="8" type="ORF">KEM10_11540</name>
</gene>
<feature type="domain" description="Endoribonuclease YicC-like N-terminal" evidence="6">
    <location>
        <begin position="2"/>
        <end position="155"/>
    </location>
</feature>
<dbReference type="NCBIfam" id="TIGR00255">
    <property type="entry name" value="YicC/YloC family endoribonuclease"/>
    <property type="match status" value="1"/>
</dbReference>
<dbReference type="InterPro" id="IPR005229">
    <property type="entry name" value="YicC/YloC-like"/>
</dbReference>
<dbReference type="PANTHER" id="PTHR30636">
    <property type="entry name" value="UPF0701 PROTEIN YICC"/>
    <property type="match status" value="1"/>
</dbReference>
<keyword evidence="4" id="KW-0378">Hydrolase</keyword>
<keyword evidence="9" id="KW-1185">Reference proteome</keyword>